<organism evidence="2">
    <name type="scientific">Bacillus thuringiensis subsp. israelensis</name>
    <dbReference type="NCBI Taxonomy" id="1430"/>
    <lineage>
        <taxon>Bacteria</taxon>
        <taxon>Bacillati</taxon>
        <taxon>Bacillota</taxon>
        <taxon>Bacilli</taxon>
        <taxon>Bacillales</taxon>
        <taxon>Bacillaceae</taxon>
        <taxon>Bacillus</taxon>
        <taxon>Bacillus cereus group</taxon>
    </lineage>
</organism>
<dbReference type="AlphaFoldDB" id="A0A160LJQ8"/>
<name>A0A160LJQ8_BACTI</name>
<feature type="region of interest" description="Disordered" evidence="1">
    <location>
        <begin position="285"/>
        <end position="315"/>
    </location>
</feature>
<feature type="compositionally biased region" description="Basic and acidic residues" evidence="1">
    <location>
        <begin position="301"/>
        <end position="315"/>
    </location>
</feature>
<reference evidence="2" key="1">
    <citation type="journal article" date="2017" name="Res. Microbiol.">
        <title>Comparative genomics of extrachromosomal elements in Bacillus thuringiensis subsp. israelensis.</title>
        <authorList>
            <person name="Bolotin A."/>
            <person name="Gillis A."/>
            <person name="Sanchis V."/>
            <person name="Nielsen-LeRoux C."/>
            <person name="Mahillon J."/>
            <person name="Lereclus D."/>
            <person name="Sorokin A."/>
        </authorList>
    </citation>
    <scope>NUCLEOTIDE SEQUENCE</scope>
    <source>
        <strain evidence="2">AM65-52</strain>
        <plasmid evidence="2">pAM65-52-3-235K</plasmid>
    </source>
</reference>
<accession>A0A160LJQ8</accession>
<keyword evidence="2" id="KW-0614">Plasmid</keyword>
<sequence>MPTPIYIEQHYSLSVSEFEGLWEMTFMHPYNRQEHFSIYLVAPNSDYEHAELDDRPIVEAGPRLTEVLKRLLYKIEYYPYSWDFAGKKIVSYGYDFETDFTGTGLTYIDLTEIALKEVNEYYNFFSELETDVVDEREKVSGKGVMAKLKITLDKPKTVNHLSVDFFTEYPIELMSLMYQIDQNEESTTYEIPLSKAVQTNGSIYLHFSPVFAKTFYLIIKQESYTLLDQSKTEEEVMKAELWNQASTRSQSIYESAVGEYVDQLLSSKSGIQLHQEILDSYQNTNVNHTPMSAEPMNPYRSDFEQAKKSLDSQQR</sequence>
<geneLocation type="plasmid" evidence="2">
    <name>pAM65-52-3-235K</name>
</geneLocation>
<gene>
    <name evidence="2" type="ORF">ATN07_32295</name>
</gene>
<dbReference type="EMBL" id="CP013278">
    <property type="protein sequence ID" value="AND28412.1"/>
    <property type="molecule type" value="Genomic_DNA"/>
</dbReference>
<dbReference type="PATRIC" id="fig|1430.6.peg.1979"/>
<dbReference type="RefSeq" id="WP_001142992.1">
    <property type="nucleotide sequence ID" value="NZ_CP013278.1"/>
</dbReference>
<proteinExistence type="predicted"/>
<protein>
    <submittedName>
        <fullName evidence="2">Uncharacterized protein</fullName>
    </submittedName>
</protein>
<evidence type="ECO:0000256" key="1">
    <source>
        <dbReference type="SAM" id="MobiDB-lite"/>
    </source>
</evidence>
<evidence type="ECO:0000313" key="2">
    <source>
        <dbReference type="EMBL" id="AND28412.1"/>
    </source>
</evidence>